<evidence type="ECO:0000256" key="2">
    <source>
        <dbReference type="ARBA" id="ARBA00022525"/>
    </source>
</evidence>
<accession>A0ABS4CJ72</accession>
<keyword evidence="4" id="KW-0572">Peptidoglycan-anchor</keyword>
<dbReference type="RefSeq" id="WP_209557323.1">
    <property type="nucleotide sequence ID" value="NZ_JAEDXU010000004.1"/>
</dbReference>
<keyword evidence="2" id="KW-0964">Secreted</keyword>
<dbReference type="EMBL" id="JAEDXU010000004">
    <property type="protein sequence ID" value="MBP1046505.1"/>
    <property type="molecule type" value="Genomic_DNA"/>
</dbReference>
<protein>
    <submittedName>
        <fullName evidence="8">LPXTG cell wall anchor domain-containing protein</fullName>
    </submittedName>
</protein>
<organism evidence="8 9">
    <name type="scientific">Enterococcus larvae</name>
    <dbReference type="NCBI Taxonomy" id="2794352"/>
    <lineage>
        <taxon>Bacteria</taxon>
        <taxon>Bacillati</taxon>
        <taxon>Bacillota</taxon>
        <taxon>Bacilli</taxon>
        <taxon>Lactobacillales</taxon>
        <taxon>Enterococcaceae</taxon>
        <taxon>Enterococcus</taxon>
    </lineage>
</organism>
<keyword evidence="6" id="KW-0812">Transmembrane</keyword>
<feature type="transmembrane region" description="Helical" evidence="6">
    <location>
        <begin position="97"/>
        <end position="115"/>
    </location>
</feature>
<evidence type="ECO:0000256" key="1">
    <source>
        <dbReference type="ARBA" id="ARBA00022512"/>
    </source>
</evidence>
<evidence type="ECO:0000256" key="3">
    <source>
        <dbReference type="ARBA" id="ARBA00022729"/>
    </source>
</evidence>
<comment type="caution">
    <text evidence="8">The sequence shown here is derived from an EMBL/GenBank/DDBJ whole genome shotgun (WGS) entry which is preliminary data.</text>
</comment>
<evidence type="ECO:0000256" key="6">
    <source>
        <dbReference type="SAM" id="Phobius"/>
    </source>
</evidence>
<keyword evidence="3" id="KW-0732">Signal</keyword>
<name>A0ABS4CJ72_9ENTE</name>
<sequence length="129" mass="13224">MKKMQIVSLIASFILGFALCFVIPVTSEATTNGGAVQTNGVVGFYEEGSSGSSSSDSSSSDGSSSSESTSQSTLPPTGGTTKPTGSYPSTGELVKNSLTISGAALLVIAAVFLFWKKKKEKETQGKGNR</sequence>
<evidence type="ECO:0000256" key="4">
    <source>
        <dbReference type="ARBA" id="ARBA00023088"/>
    </source>
</evidence>
<keyword evidence="1" id="KW-0134">Cell wall</keyword>
<gene>
    <name evidence="8" type="ORF">I6N96_09425</name>
</gene>
<dbReference type="InterPro" id="IPR019931">
    <property type="entry name" value="LPXTG_anchor"/>
</dbReference>
<feature type="region of interest" description="Disordered" evidence="5">
    <location>
        <begin position="47"/>
        <end position="88"/>
    </location>
</feature>
<evidence type="ECO:0000256" key="5">
    <source>
        <dbReference type="SAM" id="MobiDB-lite"/>
    </source>
</evidence>
<keyword evidence="9" id="KW-1185">Reference proteome</keyword>
<keyword evidence="6" id="KW-1133">Transmembrane helix</keyword>
<dbReference type="Pfam" id="PF00746">
    <property type="entry name" value="Gram_pos_anchor"/>
    <property type="match status" value="1"/>
</dbReference>
<dbReference type="Proteomes" id="UP000673375">
    <property type="component" value="Unassembled WGS sequence"/>
</dbReference>
<feature type="domain" description="Gram-positive cocci surface proteins LPxTG" evidence="7">
    <location>
        <begin position="81"/>
        <end position="121"/>
    </location>
</feature>
<reference evidence="8 9" key="1">
    <citation type="submission" date="2020-12" db="EMBL/GenBank/DDBJ databases">
        <title>Vagococcus allomyrinae sp. nov. and Enterococcus lavae sp. nov., isolated from the larvae of Allomyrina dichotoma.</title>
        <authorList>
            <person name="Lee S.D."/>
        </authorList>
    </citation>
    <scope>NUCLEOTIDE SEQUENCE [LARGE SCALE GENOMIC DNA]</scope>
    <source>
        <strain evidence="8 9">BWM-S5</strain>
    </source>
</reference>
<evidence type="ECO:0000259" key="7">
    <source>
        <dbReference type="Pfam" id="PF00746"/>
    </source>
</evidence>
<proteinExistence type="predicted"/>
<evidence type="ECO:0000313" key="9">
    <source>
        <dbReference type="Proteomes" id="UP000673375"/>
    </source>
</evidence>
<evidence type="ECO:0000313" key="8">
    <source>
        <dbReference type="EMBL" id="MBP1046505.1"/>
    </source>
</evidence>
<dbReference type="NCBIfam" id="TIGR01167">
    <property type="entry name" value="LPXTG_anchor"/>
    <property type="match status" value="1"/>
</dbReference>
<keyword evidence="6" id="KW-0472">Membrane</keyword>